<gene>
    <name evidence="3" type="ORF">ABRP34_22360</name>
</gene>
<reference evidence="3" key="1">
    <citation type="submission" date="2024-06" db="EMBL/GenBank/DDBJ databases">
        <title>Biodegradation of dimethachlon by Arthrobacter sp. K5: mechanistic insights and ecological implications.</title>
        <authorList>
            <person name="Hu S."/>
            <person name="Lu P."/>
        </authorList>
    </citation>
    <scope>NUCLEOTIDE SEQUENCE</scope>
    <source>
        <strain evidence="3">K5</strain>
    </source>
</reference>
<evidence type="ECO:0000313" key="3">
    <source>
        <dbReference type="EMBL" id="XCH11471.1"/>
    </source>
</evidence>
<dbReference type="RefSeq" id="WP_353711816.1">
    <property type="nucleotide sequence ID" value="NZ_CP159279.1"/>
</dbReference>
<sequence length="313" mass="32699">MDPIKSLISGSDPLRNDPAEMPDADAALRRVTSGAPMFTDSLPANVLRFRDRKRRQARVAGVLTLAAATVTAGVLVATNFGALISAPAPAGPVAPTSSETTAAASAKPTATLKPTAARTVAPAATATAAPTPAPVTWTTFTDATGQATFEHPVGWTVSQMPQTIDGGSYNIVEVKTAAGKTVSTWAWSTTSRVARCARPRSRTRPSTPWLSTFRRKPPSSGTPSGSLRFVFRVIQGDKVYGSLALADGDLAPQPTTCGLYNGILGPDNVPFAHFGDTVWLTSDGQGAPLTFDSVVEAKAYPWRRKNTGTSSAC</sequence>
<name>A0AAU8EPX4_9MICC</name>
<organism evidence="3">
    <name type="scientific">Arthrobacter sp. K5</name>
    <dbReference type="NCBI Taxonomy" id="2839623"/>
    <lineage>
        <taxon>Bacteria</taxon>
        <taxon>Bacillati</taxon>
        <taxon>Actinomycetota</taxon>
        <taxon>Actinomycetes</taxon>
        <taxon>Micrococcales</taxon>
        <taxon>Micrococcaceae</taxon>
        <taxon>Arthrobacter</taxon>
    </lineage>
</organism>
<evidence type="ECO:0000256" key="2">
    <source>
        <dbReference type="SAM" id="Phobius"/>
    </source>
</evidence>
<feature type="region of interest" description="Disordered" evidence="1">
    <location>
        <begin position="90"/>
        <end position="114"/>
    </location>
</feature>
<protein>
    <submittedName>
        <fullName evidence="3">Uncharacterized protein</fullName>
    </submittedName>
</protein>
<keyword evidence="2" id="KW-0472">Membrane</keyword>
<keyword evidence="2" id="KW-1133">Transmembrane helix</keyword>
<feature type="compositionally biased region" description="Low complexity" evidence="1">
    <location>
        <begin position="94"/>
        <end position="114"/>
    </location>
</feature>
<dbReference type="AlphaFoldDB" id="A0AAU8EPX4"/>
<feature type="transmembrane region" description="Helical" evidence="2">
    <location>
        <begin position="57"/>
        <end position="77"/>
    </location>
</feature>
<dbReference type="EMBL" id="CP159279">
    <property type="protein sequence ID" value="XCH11471.1"/>
    <property type="molecule type" value="Genomic_DNA"/>
</dbReference>
<keyword evidence="2" id="KW-0812">Transmembrane</keyword>
<evidence type="ECO:0000256" key="1">
    <source>
        <dbReference type="SAM" id="MobiDB-lite"/>
    </source>
</evidence>
<accession>A0AAU8EPX4</accession>
<feature type="region of interest" description="Disordered" evidence="1">
    <location>
        <begin position="1"/>
        <end position="21"/>
    </location>
</feature>
<feature type="region of interest" description="Disordered" evidence="1">
    <location>
        <begin position="198"/>
        <end position="223"/>
    </location>
</feature>
<proteinExistence type="predicted"/>